<dbReference type="InterPro" id="IPR038116">
    <property type="entry name" value="TrpR-like_sf"/>
</dbReference>
<protein>
    <submittedName>
        <fullName evidence="1">Uncharacterized protein</fullName>
    </submittedName>
</protein>
<evidence type="ECO:0000313" key="1">
    <source>
        <dbReference type="EMBL" id="KKL50950.1"/>
    </source>
</evidence>
<dbReference type="SUPFAM" id="SSF48295">
    <property type="entry name" value="TrpR-like"/>
    <property type="match status" value="1"/>
</dbReference>
<dbReference type="GO" id="GO:0043565">
    <property type="term" value="F:sequence-specific DNA binding"/>
    <property type="evidence" value="ECO:0007669"/>
    <property type="project" value="InterPro"/>
</dbReference>
<dbReference type="Gene3D" id="1.10.1270.10">
    <property type="entry name" value="TrpR-like"/>
    <property type="match status" value="1"/>
</dbReference>
<gene>
    <name evidence="1" type="ORF">LCGC14_2300380</name>
</gene>
<dbReference type="EMBL" id="LAZR01032418">
    <property type="protein sequence ID" value="KKL50950.1"/>
    <property type="molecule type" value="Genomic_DNA"/>
</dbReference>
<dbReference type="AlphaFoldDB" id="A0A0F9F127"/>
<dbReference type="GO" id="GO:0003700">
    <property type="term" value="F:DNA-binding transcription factor activity"/>
    <property type="evidence" value="ECO:0007669"/>
    <property type="project" value="InterPro"/>
</dbReference>
<sequence>MTEKSKVKSETLRRKRIISLLNMGKSYRDIQDILGVSIRSSSRVNRAIGNSSPEYKKVVYQITNLLKDDVCIEDISELSGTNLEFIVLIKNSIAEKKYMEDLFKGCYTAYGLDPEFDKIYRMFWRDFSLGTMKIGKSDKGKFQVSYTFFSEKVMGLKTHIFSNEKLFMKGLVDLYSNGNKTFLLGDYSPKKIVKGKSGPSKLRPEMIHVKILKNGKFSLSYPDPKSILYGHIDFDDIIEIICSTKKELINRISDLVGKECSVEFPKTPKLLGGPKAFKDIKDLKKKKK</sequence>
<reference evidence="1" key="1">
    <citation type="journal article" date="2015" name="Nature">
        <title>Complex archaea that bridge the gap between prokaryotes and eukaryotes.</title>
        <authorList>
            <person name="Spang A."/>
            <person name="Saw J.H."/>
            <person name="Jorgensen S.L."/>
            <person name="Zaremba-Niedzwiedzka K."/>
            <person name="Martijn J."/>
            <person name="Lind A.E."/>
            <person name="van Eijk R."/>
            <person name="Schleper C."/>
            <person name="Guy L."/>
            <person name="Ettema T.J."/>
        </authorList>
    </citation>
    <scope>NUCLEOTIDE SEQUENCE</scope>
</reference>
<organism evidence="1">
    <name type="scientific">marine sediment metagenome</name>
    <dbReference type="NCBI Taxonomy" id="412755"/>
    <lineage>
        <taxon>unclassified sequences</taxon>
        <taxon>metagenomes</taxon>
        <taxon>ecological metagenomes</taxon>
    </lineage>
</organism>
<comment type="caution">
    <text evidence="1">The sequence shown here is derived from an EMBL/GenBank/DDBJ whole genome shotgun (WGS) entry which is preliminary data.</text>
</comment>
<proteinExistence type="predicted"/>
<dbReference type="Pfam" id="PF01371">
    <property type="entry name" value="Trp_repressor"/>
    <property type="match status" value="1"/>
</dbReference>
<dbReference type="InterPro" id="IPR010921">
    <property type="entry name" value="Trp_repressor/repl_initiator"/>
</dbReference>
<accession>A0A0F9F127</accession>
<dbReference type="InterPro" id="IPR000831">
    <property type="entry name" value="Trp_repress"/>
</dbReference>
<name>A0A0F9F127_9ZZZZ</name>